<protein>
    <submittedName>
        <fullName evidence="2">DsbA family protein</fullName>
    </submittedName>
</protein>
<dbReference type="CDD" id="cd03025">
    <property type="entry name" value="DsbA_FrnE_like"/>
    <property type="match status" value="1"/>
</dbReference>
<comment type="caution">
    <text evidence="2">The sequence shown here is derived from an EMBL/GenBank/DDBJ whole genome shotgun (WGS) entry which is preliminary data.</text>
</comment>
<keyword evidence="3" id="KW-1185">Reference proteome</keyword>
<proteinExistence type="predicted"/>
<dbReference type="RefSeq" id="WP_284204641.1">
    <property type="nucleotide sequence ID" value="NZ_BSPQ01000013.1"/>
</dbReference>
<feature type="domain" description="DSBA-like thioredoxin" evidence="1">
    <location>
        <begin position="4"/>
        <end position="179"/>
    </location>
</feature>
<dbReference type="PANTHER" id="PTHR13887">
    <property type="entry name" value="GLUTATHIONE S-TRANSFERASE KAPPA"/>
    <property type="match status" value="1"/>
</dbReference>
<reference evidence="3" key="1">
    <citation type="journal article" date="2019" name="Int. J. Syst. Evol. Microbiol.">
        <title>The Global Catalogue of Microorganisms (GCM) 10K type strain sequencing project: providing services to taxonomists for standard genome sequencing and annotation.</title>
        <authorList>
            <consortium name="The Broad Institute Genomics Platform"/>
            <consortium name="The Broad Institute Genome Sequencing Center for Infectious Disease"/>
            <person name="Wu L."/>
            <person name="Ma J."/>
        </authorList>
    </citation>
    <scope>NUCLEOTIDE SEQUENCE [LARGE SCALE GENOMIC DNA]</scope>
    <source>
        <strain evidence="3">NBRC 103166</strain>
    </source>
</reference>
<name>A0ABQ6E295_9GAMM</name>
<evidence type="ECO:0000313" key="2">
    <source>
        <dbReference type="EMBL" id="GLS91529.1"/>
    </source>
</evidence>
<dbReference type="Gene3D" id="3.40.30.10">
    <property type="entry name" value="Glutaredoxin"/>
    <property type="match status" value="1"/>
</dbReference>
<dbReference type="InterPro" id="IPR001853">
    <property type="entry name" value="DSBA-like_thioredoxin_dom"/>
</dbReference>
<dbReference type="EMBL" id="BSPQ01000013">
    <property type="protein sequence ID" value="GLS91529.1"/>
    <property type="molecule type" value="Genomic_DNA"/>
</dbReference>
<evidence type="ECO:0000313" key="3">
    <source>
        <dbReference type="Proteomes" id="UP001157353"/>
    </source>
</evidence>
<dbReference type="SUPFAM" id="SSF52833">
    <property type="entry name" value="Thioredoxin-like"/>
    <property type="match status" value="1"/>
</dbReference>
<evidence type="ECO:0000259" key="1">
    <source>
        <dbReference type="Pfam" id="PF01323"/>
    </source>
</evidence>
<dbReference type="Proteomes" id="UP001157353">
    <property type="component" value="Unassembled WGS sequence"/>
</dbReference>
<sequence>MVKIHYFFDPMCGWCFGSTALIKAIKQQGIELELHPGGMIERRPMEAGFRQVVVSYDERIQVLTGQQFGTFYKARIASNETIILDSFLTAKAIMTAQALIGKGVEMLEKIQQAYYQQGLDVSDNNIIEQLALTIGIEQLVWQKQMQVNNNQIDHIIDENRQLMSNYQLNGFPSLLLEKEDGTMQTIPHSQFYGDLNKWYQWLKKYN</sequence>
<dbReference type="Pfam" id="PF01323">
    <property type="entry name" value="DSBA"/>
    <property type="match status" value="1"/>
</dbReference>
<dbReference type="InterPro" id="IPR036249">
    <property type="entry name" value="Thioredoxin-like_sf"/>
</dbReference>
<dbReference type="PANTHER" id="PTHR13887:SF51">
    <property type="entry name" value="DSBA FAMILY PROTEIN"/>
    <property type="match status" value="1"/>
</dbReference>
<gene>
    <name evidence="2" type="ORF">GCM10007916_25980</name>
</gene>
<accession>A0ABQ6E295</accession>
<organism evidence="2 3">
    <name type="scientific">Psychromonas marina</name>
    <dbReference type="NCBI Taxonomy" id="88364"/>
    <lineage>
        <taxon>Bacteria</taxon>
        <taxon>Pseudomonadati</taxon>
        <taxon>Pseudomonadota</taxon>
        <taxon>Gammaproteobacteria</taxon>
        <taxon>Alteromonadales</taxon>
        <taxon>Psychromonadaceae</taxon>
        <taxon>Psychromonas</taxon>
    </lineage>
</organism>